<evidence type="ECO:0000256" key="9">
    <source>
        <dbReference type="ARBA" id="ARBA00022741"/>
    </source>
</evidence>
<evidence type="ECO:0000313" key="19">
    <source>
        <dbReference type="Proteomes" id="UP000005522"/>
    </source>
</evidence>
<dbReference type="GO" id="GO:0000155">
    <property type="term" value="F:phosphorelay sensor kinase activity"/>
    <property type="evidence" value="ECO:0007669"/>
    <property type="project" value="InterPro"/>
</dbReference>
<evidence type="ECO:0000256" key="14">
    <source>
        <dbReference type="ARBA" id="ARBA00023136"/>
    </source>
</evidence>
<evidence type="ECO:0000256" key="8">
    <source>
        <dbReference type="ARBA" id="ARBA00022692"/>
    </source>
</evidence>
<keyword evidence="4" id="KW-1003">Cell membrane</keyword>
<keyword evidence="9" id="KW-0547">Nucleotide-binding</keyword>
<dbReference type="PANTHER" id="PTHR44936:SF5">
    <property type="entry name" value="SENSOR HISTIDINE KINASE ENVZ"/>
    <property type="match status" value="1"/>
</dbReference>
<evidence type="ECO:0000256" key="10">
    <source>
        <dbReference type="ARBA" id="ARBA00022777"/>
    </source>
</evidence>
<dbReference type="InterPro" id="IPR005467">
    <property type="entry name" value="His_kinase_dom"/>
</dbReference>
<sequence length="439" mass="49581">MIRLGGWPRSTLGRTLLLLTALLLVSQGTVYVLYHRYVLDPAADRFAQLLWRMTTTLENKAFTQARITGFDYLPPNDKPGLPPNDYFLRRTANSYRRISPGASFRATNDKGHRVWIWIRPNRKDQWIGFPMGAMDFVTQGFLFAKLGLLMLFTLVGAWLIVRQINRPLSLLSRQAVRIGKGEVPAATELNHAPVEVQALGAAIQRMAEDIHRLHEDRSLLLTGISHELRTPLSRLLLTLHLDDAELLKQKSEMQEDVAEMDEVLDKFLTLVRSGEHEQPVIAEGQAWLRRMSALAQTKYHLDVRCQRFDAASTGSPLIRVRPLSLERVFRNLFDNAKKYGSGVLDMTMETDGSEVRFLLVDRGTHLEAPIVYRMNSGESARQPGHGMGIGLMICHRIMALHKGSLHFTSEDGLAATICLPRVQDGVTSAQRQEFNARKL</sequence>
<dbReference type="eggNOG" id="COG0642">
    <property type="taxonomic scope" value="Bacteria"/>
</dbReference>
<organism evidence="18 19">
    <name type="scientific">Acidithiobacillus caldus (strain ATCC 51756 / DSM 8584 / KU)</name>
    <dbReference type="NCBI Taxonomy" id="637389"/>
    <lineage>
        <taxon>Bacteria</taxon>
        <taxon>Pseudomonadati</taxon>
        <taxon>Pseudomonadota</taxon>
        <taxon>Acidithiobacillia</taxon>
        <taxon>Acidithiobacillales</taxon>
        <taxon>Acidithiobacillaceae</taxon>
        <taxon>Acidithiobacillus</taxon>
    </lineage>
</organism>
<dbReference type="PROSITE" id="PS50885">
    <property type="entry name" value="HAMP"/>
    <property type="match status" value="1"/>
</dbReference>
<keyword evidence="6" id="KW-0597">Phosphoprotein</keyword>
<dbReference type="GO" id="GO:0005524">
    <property type="term" value="F:ATP binding"/>
    <property type="evidence" value="ECO:0007669"/>
    <property type="project" value="UniProtKB-KW"/>
</dbReference>
<keyword evidence="10 18" id="KW-0418">Kinase</keyword>
<evidence type="ECO:0000313" key="18">
    <source>
        <dbReference type="EMBL" id="AIA55220.1"/>
    </source>
</evidence>
<dbReference type="SUPFAM" id="SSF47384">
    <property type="entry name" value="Homodimeric domain of signal transducing histidine kinase"/>
    <property type="match status" value="1"/>
</dbReference>
<dbReference type="InterPro" id="IPR003660">
    <property type="entry name" value="HAMP_dom"/>
</dbReference>
<dbReference type="InterPro" id="IPR050980">
    <property type="entry name" value="2C_sensor_his_kinase"/>
</dbReference>
<dbReference type="Pfam" id="PF00672">
    <property type="entry name" value="HAMP"/>
    <property type="match status" value="1"/>
</dbReference>
<protein>
    <recommendedName>
        <fullName evidence="3">histidine kinase</fullName>
        <ecNumber evidence="3">2.7.13.3</ecNumber>
    </recommendedName>
</protein>
<dbReference type="PANTHER" id="PTHR44936">
    <property type="entry name" value="SENSOR PROTEIN CREC"/>
    <property type="match status" value="1"/>
</dbReference>
<keyword evidence="8 15" id="KW-0812">Transmembrane</keyword>
<evidence type="ECO:0000256" key="13">
    <source>
        <dbReference type="ARBA" id="ARBA00023012"/>
    </source>
</evidence>
<proteinExistence type="predicted"/>
<dbReference type="KEGG" id="acz:Acaty_c1353"/>
<dbReference type="Pfam" id="PF02518">
    <property type="entry name" value="HATPase_c"/>
    <property type="match status" value="1"/>
</dbReference>
<feature type="domain" description="HAMP" evidence="17">
    <location>
        <begin position="162"/>
        <end position="215"/>
    </location>
</feature>
<evidence type="ECO:0000256" key="5">
    <source>
        <dbReference type="ARBA" id="ARBA00022519"/>
    </source>
</evidence>
<dbReference type="Proteomes" id="UP000005522">
    <property type="component" value="Chromosome"/>
</dbReference>
<evidence type="ECO:0000256" key="7">
    <source>
        <dbReference type="ARBA" id="ARBA00022679"/>
    </source>
</evidence>
<dbReference type="AlphaFoldDB" id="A0A059ZUF6"/>
<evidence type="ECO:0000256" key="12">
    <source>
        <dbReference type="ARBA" id="ARBA00022989"/>
    </source>
</evidence>
<name>A0A059ZUF6_ACICK</name>
<dbReference type="HOGENOM" id="CLU_000445_89_27_6"/>
<dbReference type="GO" id="GO:0005886">
    <property type="term" value="C:plasma membrane"/>
    <property type="evidence" value="ECO:0007669"/>
    <property type="project" value="UniProtKB-SubCell"/>
</dbReference>
<dbReference type="EMBL" id="CP005986">
    <property type="protein sequence ID" value="AIA55220.1"/>
    <property type="molecule type" value="Genomic_DNA"/>
</dbReference>
<accession>A0A059ZUF6</accession>
<dbReference type="InterPro" id="IPR003594">
    <property type="entry name" value="HATPase_dom"/>
</dbReference>
<feature type="domain" description="Histidine kinase" evidence="16">
    <location>
        <begin position="223"/>
        <end position="423"/>
    </location>
</feature>
<keyword evidence="14 15" id="KW-0472">Membrane</keyword>
<keyword evidence="12 15" id="KW-1133">Transmembrane helix</keyword>
<dbReference type="PROSITE" id="PS50109">
    <property type="entry name" value="HIS_KIN"/>
    <property type="match status" value="1"/>
</dbReference>
<reference evidence="18 19" key="1">
    <citation type="journal article" date="2009" name="J. Bacteriol.">
        <title>Draft genome sequence of the extremely acidophilic bacterium Acidithiobacillus caldus ATCC 51756 reveals metabolic versatility in the genus Acidithiobacillus.</title>
        <authorList>
            <person name="Valdes J."/>
            <person name="Quatrini R."/>
            <person name="Hallberg K."/>
            <person name="Dopson M."/>
            <person name="Valenzuela P.D."/>
            <person name="Holmes D.S."/>
        </authorList>
    </citation>
    <scope>NUCLEOTIDE SEQUENCE [LARGE SCALE GENOMIC DNA]</scope>
    <source>
        <strain evidence="19">ATCC 51756 / DSM 8584 / KU</strain>
    </source>
</reference>
<comment type="catalytic activity">
    <reaction evidence="1">
        <text>ATP + protein L-histidine = ADP + protein N-phospho-L-histidine.</text>
        <dbReference type="EC" id="2.7.13.3"/>
    </reaction>
</comment>
<evidence type="ECO:0000259" key="17">
    <source>
        <dbReference type="PROSITE" id="PS50885"/>
    </source>
</evidence>
<keyword evidence="11" id="KW-0067">ATP-binding</keyword>
<keyword evidence="13" id="KW-0902">Two-component regulatory system</keyword>
<evidence type="ECO:0000256" key="2">
    <source>
        <dbReference type="ARBA" id="ARBA00004429"/>
    </source>
</evidence>
<gene>
    <name evidence="18" type="ORF">Acaty_c1353</name>
</gene>
<evidence type="ECO:0000256" key="15">
    <source>
        <dbReference type="SAM" id="Phobius"/>
    </source>
</evidence>
<dbReference type="SUPFAM" id="SSF55874">
    <property type="entry name" value="ATPase domain of HSP90 chaperone/DNA topoisomerase II/histidine kinase"/>
    <property type="match status" value="1"/>
</dbReference>
<dbReference type="Gene3D" id="3.30.565.10">
    <property type="entry name" value="Histidine kinase-like ATPase, C-terminal domain"/>
    <property type="match status" value="1"/>
</dbReference>
<dbReference type="InterPro" id="IPR003661">
    <property type="entry name" value="HisK_dim/P_dom"/>
</dbReference>
<evidence type="ECO:0000259" key="16">
    <source>
        <dbReference type="PROSITE" id="PS50109"/>
    </source>
</evidence>
<dbReference type="EC" id="2.7.13.3" evidence="3"/>
<dbReference type="SMART" id="SM00388">
    <property type="entry name" value="HisKA"/>
    <property type="match status" value="1"/>
</dbReference>
<evidence type="ECO:0000256" key="11">
    <source>
        <dbReference type="ARBA" id="ARBA00022840"/>
    </source>
</evidence>
<keyword evidence="5" id="KW-0997">Cell inner membrane</keyword>
<evidence type="ECO:0000256" key="1">
    <source>
        <dbReference type="ARBA" id="ARBA00000085"/>
    </source>
</evidence>
<keyword evidence="7" id="KW-0808">Transferase</keyword>
<dbReference type="Gene3D" id="1.10.287.130">
    <property type="match status" value="1"/>
</dbReference>
<feature type="transmembrane region" description="Helical" evidence="15">
    <location>
        <begin position="140"/>
        <end position="161"/>
    </location>
</feature>
<evidence type="ECO:0000256" key="6">
    <source>
        <dbReference type="ARBA" id="ARBA00022553"/>
    </source>
</evidence>
<dbReference type="InterPro" id="IPR036097">
    <property type="entry name" value="HisK_dim/P_sf"/>
</dbReference>
<dbReference type="SMART" id="SM00387">
    <property type="entry name" value="HATPase_c"/>
    <property type="match status" value="1"/>
</dbReference>
<evidence type="ECO:0000256" key="3">
    <source>
        <dbReference type="ARBA" id="ARBA00012438"/>
    </source>
</evidence>
<dbReference type="Pfam" id="PF00512">
    <property type="entry name" value="HisKA"/>
    <property type="match status" value="1"/>
</dbReference>
<comment type="subcellular location">
    <subcellularLocation>
        <location evidence="2">Cell inner membrane</location>
        <topology evidence="2">Multi-pass membrane protein</topology>
    </subcellularLocation>
</comment>
<dbReference type="InterPro" id="IPR036890">
    <property type="entry name" value="HATPase_C_sf"/>
</dbReference>
<evidence type="ECO:0000256" key="4">
    <source>
        <dbReference type="ARBA" id="ARBA00022475"/>
    </source>
</evidence>